<gene>
    <name evidence="1" type="ORF">TM448A00733_0008</name>
    <name evidence="2" type="ORF">TM448B00934_0013</name>
</gene>
<dbReference type="AlphaFoldDB" id="A0A6H1ZK97"/>
<protein>
    <submittedName>
        <fullName evidence="1">Uncharacterized protein</fullName>
    </submittedName>
</protein>
<dbReference type="EMBL" id="MT144674">
    <property type="protein sequence ID" value="QJH97126.1"/>
    <property type="molecule type" value="Genomic_DNA"/>
</dbReference>
<sequence>MRKFMKLQGTHQCQECGWAMTDEQFMSIMFDLGCPRCGRSFWGFGYTKPEEALNENHDLLLDHGDPGC</sequence>
<organism evidence="1">
    <name type="scientific">viral metagenome</name>
    <dbReference type="NCBI Taxonomy" id="1070528"/>
    <lineage>
        <taxon>unclassified sequences</taxon>
        <taxon>metagenomes</taxon>
        <taxon>organismal metagenomes</taxon>
    </lineage>
</organism>
<name>A0A6H1ZK97_9ZZZZ</name>
<reference evidence="1" key="1">
    <citation type="submission" date="2020-03" db="EMBL/GenBank/DDBJ databases">
        <title>The deep terrestrial virosphere.</title>
        <authorList>
            <person name="Holmfeldt K."/>
            <person name="Nilsson E."/>
            <person name="Simone D."/>
            <person name="Lopez-Fernandez M."/>
            <person name="Wu X."/>
            <person name="de Brujin I."/>
            <person name="Lundin D."/>
            <person name="Andersson A."/>
            <person name="Bertilsson S."/>
            <person name="Dopson M."/>
        </authorList>
    </citation>
    <scope>NUCLEOTIDE SEQUENCE</scope>
    <source>
        <strain evidence="1">TM448A00733</strain>
        <strain evidence="2">TM448B00934</strain>
    </source>
</reference>
<accession>A0A6H1ZK97</accession>
<dbReference type="EMBL" id="MT144055">
    <property type="protein sequence ID" value="QJA47747.1"/>
    <property type="molecule type" value="Genomic_DNA"/>
</dbReference>
<evidence type="ECO:0000313" key="1">
    <source>
        <dbReference type="EMBL" id="QJA47747.1"/>
    </source>
</evidence>
<evidence type="ECO:0000313" key="2">
    <source>
        <dbReference type="EMBL" id="QJH97126.1"/>
    </source>
</evidence>
<proteinExistence type="predicted"/>